<accession>A0A0E9W7K2</accession>
<name>A0A0E9W7K2_ANGAN</name>
<organism evidence="1">
    <name type="scientific">Anguilla anguilla</name>
    <name type="common">European freshwater eel</name>
    <name type="synonym">Muraena anguilla</name>
    <dbReference type="NCBI Taxonomy" id="7936"/>
    <lineage>
        <taxon>Eukaryota</taxon>
        <taxon>Metazoa</taxon>
        <taxon>Chordata</taxon>
        <taxon>Craniata</taxon>
        <taxon>Vertebrata</taxon>
        <taxon>Euteleostomi</taxon>
        <taxon>Actinopterygii</taxon>
        <taxon>Neopterygii</taxon>
        <taxon>Teleostei</taxon>
        <taxon>Anguilliformes</taxon>
        <taxon>Anguillidae</taxon>
        <taxon>Anguilla</taxon>
    </lineage>
</organism>
<dbReference type="EMBL" id="GBXM01022223">
    <property type="protein sequence ID" value="JAH86354.1"/>
    <property type="molecule type" value="Transcribed_RNA"/>
</dbReference>
<sequence length="76" mass="8766">MFITCNKVIECEDKSKSRVDLQASGCLSFQSVTELALYSNKIIIIQENKWWKRSKRSVSCRLDIGILMFLPVCGRH</sequence>
<reference evidence="1" key="1">
    <citation type="submission" date="2014-11" db="EMBL/GenBank/DDBJ databases">
        <authorList>
            <person name="Amaro Gonzalez C."/>
        </authorList>
    </citation>
    <scope>NUCLEOTIDE SEQUENCE</scope>
</reference>
<evidence type="ECO:0000313" key="1">
    <source>
        <dbReference type="EMBL" id="JAH86354.1"/>
    </source>
</evidence>
<reference evidence="1" key="2">
    <citation type="journal article" date="2015" name="Fish Shellfish Immunol.">
        <title>Early steps in the European eel (Anguilla anguilla)-Vibrio vulnificus interaction in the gills: Role of the RtxA13 toxin.</title>
        <authorList>
            <person name="Callol A."/>
            <person name="Pajuelo D."/>
            <person name="Ebbesson L."/>
            <person name="Teles M."/>
            <person name="MacKenzie S."/>
            <person name="Amaro C."/>
        </authorList>
    </citation>
    <scope>NUCLEOTIDE SEQUENCE</scope>
</reference>
<protein>
    <submittedName>
        <fullName evidence="1">Uncharacterized protein</fullName>
    </submittedName>
</protein>
<dbReference type="AlphaFoldDB" id="A0A0E9W7K2"/>
<proteinExistence type="predicted"/>